<dbReference type="Proteomes" id="UP000192660">
    <property type="component" value="Unassembled WGS sequence"/>
</dbReference>
<evidence type="ECO:0000313" key="1">
    <source>
        <dbReference type="EMBL" id="SMC02514.1"/>
    </source>
</evidence>
<dbReference type="AlphaFoldDB" id="A0A1W1W8A4"/>
<sequence length="81" mass="9076">MGKLGCLSTNLVTISRVLTAAFRPSYGQEVETMGKVVELKFCDICHKPVVKREATSMSTGFLESTLCKECLSKYGHLYRPW</sequence>
<evidence type="ECO:0000313" key="2">
    <source>
        <dbReference type="Proteomes" id="UP000192660"/>
    </source>
</evidence>
<protein>
    <submittedName>
        <fullName evidence="1">Uncharacterized protein</fullName>
    </submittedName>
</protein>
<dbReference type="EMBL" id="FWWY01000001">
    <property type="protein sequence ID" value="SMC02514.1"/>
    <property type="molecule type" value="Genomic_DNA"/>
</dbReference>
<keyword evidence="2" id="KW-1185">Reference proteome</keyword>
<reference evidence="2" key="1">
    <citation type="submission" date="2017-04" db="EMBL/GenBank/DDBJ databases">
        <authorList>
            <person name="Varghese N."/>
            <person name="Submissions S."/>
        </authorList>
    </citation>
    <scope>NUCLEOTIDE SEQUENCE [LARGE SCALE GENOMIC DNA]</scope>
    <source>
        <strain evidence="2">DSM 9293</strain>
    </source>
</reference>
<gene>
    <name evidence="1" type="ORF">SAMN00768000_0632</name>
</gene>
<proteinExistence type="predicted"/>
<organism evidence="1 2">
    <name type="scientific">Sulfobacillus thermosulfidooxidans (strain DSM 9293 / VKM B-1269 / AT-1)</name>
    <dbReference type="NCBI Taxonomy" id="929705"/>
    <lineage>
        <taxon>Bacteria</taxon>
        <taxon>Bacillati</taxon>
        <taxon>Bacillota</taxon>
        <taxon>Clostridia</taxon>
        <taxon>Eubacteriales</taxon>
        <taxon>Clostridiales Family XVII. Incertae Sedis</taxon>
        <taxon>Sulfobacillus</taxon>
    </lineage>
</organism>
<accession>A0A1W1W8A4</accession>
<name>A0A1W1W8A4_SULTA</name>